<dbReference type="GO" id="GO:0160148">
    <property type="term" value="F:tRNA pseudouridine(55) synthase activity"/>
    <property type="evidence" value="ECO:0007669"/>
    <property type="project" value="UniProtKB-EC"/>
</dbReference>
<evidence type="ECO:0000259" key="6">
    <source>
        <dbReference type="Pfam" id="PF01509"/>
    </source>
</evidence>
<dbReference type="GO" id="GO:1990481">
    <property type="term" value="P:mRNA pseudouridine synthesis"/>
    <property type="evidence" value="ECO:0007669"/>
    <property type="project" value="TreeGrafter"/>
</dbReference>
<dbReference type="Pfam" id="PF01509">
    <property type="entry name" value="TruB_N"/>
    <property type="match status" value="1"/>
</dbReference>
<dbReference type="SUPFAM" id="SSF55120">
    <property type="entry name" value="Pseudouridine synthase"/>
    <property type="match status" value="1"/>
</dbReference>
<dbReference type="Pfam" id="PF16198">
    <property type="entry name" value="TruB_C_2"/>
    <property type="match status" value="1"/>
</dbReference>
<dbReference type="GO" id="GO:0031119">
    <property type="term" value="P:tRNA pseudouridine synthesis"/>
    <property type="evidence" value="ECO:0007669"/>
    <property type="project" value="UniProtKB-UniRule"/>
</dbReference>
<comment type="function">
    <text evidence="5">Responsible for synthesis of pseudouridine from uracil-55 in the psi GC loop of transfer RNAs.</text>
</comment>
<dbReference type="PANTHER" id="PTHR13767:SF2">
    <property type="entry name" value="PSEUDOURIDYLATE SYNTHASE TRUB1"/>
    <property type="match status" value="1"/>
</dbReference>
<evidence type="ECO:0000256" key="5">
    <source>
        <dbReference type="HAMAP-Rule" id="MF_01080"/>
    </source>
</evidence>
<dbReference type="EC" id="5.4.99.25" evidence="5"/>
<gene>
    <name evidence="5" type="primary">truB</name>
    <name evidence="8" type="ORF">SAMN04488098_1002103</name>
</gene>
<dbReference type="InterPro" id="IPR032819">
    <property type="entry name" value="TruB_C"/>
</dbReference>
<dbReference type="NCBIfam" id="TIGR00431">
    <property type="entry name" value="TruB"/>
    <property type="match status" value="1"/>
</dbReference>
<sequence>MEGILPIWKEAGMTSHDVVFKLRKILKTKKVGHSGTLDPDVDGVLPVAIGKATKIIEYMMDSDKIYTGEITLGYSTTTEDRSGDIVDRRPVSEALSLESIDAALAALTGKIEQTPPMYSAVKVNGKRLYEYARKGVEVERPTRTIEVHDFQRTSDPVFDEKEQILRFTFEVRCGKGTYVRTLAVDLGQSLGYPSHMSQLTRISSGGYSSEQAFTLAEVKQLMEDDKMDAALFPLESALTEIKKHDLTEEEYAKVKNGALLDKADYAWDESDRLVFMKENRAVAIYGSHPSKSQFIKPIKVLRNE</sequence>
<dbReference type="GO" id="GO:0003723">
    <property type="term" value="F:RNA binding"/>
    <property type="evidence" value="ECO:0007669"/>
    <property type="project" value="InterPro"/>
</dbReference>
<evidence type="ECO:0000256" key="3">
    <source>
        <dbReference type="ARBA" id="ARBA00022694"/>
    </source>
</evidence>
<proteinExistence type="inferred from homology"/>
<dbReference type="InterPro" id="IPR002501">
    <property type="entry name" value="PsdUridine_synth_N"/>
</dbReference>
<dbReference type="STRING" id="426701.SAMN04488098_1002103"/>
<comment type="catalytic activity">
    <reaction evidence="1 5">
        <text>uridine(55) in tRNA = pseudouridine(55) in tRNA</text>
        <dbReference type="Rhea" id="RHEA:42532"/>
        <dbReference type="Rhea" id="RHEA-COMP:10101"/>
        <dbReference type="Rhea" id="RHEA-COMP:10102"/>
        <dbReference type="ChEBI" id="CHEBI:65314"/>
        <dbReference type="ChEBI" id="CHEBI:65315"/>
        <dbReference type="EC" id="5.4.99.25"/>
    </reaction>
</comment>
<dbReference type="EMBL" id="FNFK01000002">
    <property type="protein sequence ID" value="SDJ69592.1"/>
    <property type="molecule type" value="Genomic_DNA"/>
</dbReference>
<evidence type="ECO:0000313" key="9">
    <source>
        <dbReference type="Proteomes" id="UP000199433"/>
    </source>
</evidence>
<comment type="similarity">
    <text evidence="2 5">Belongs to the pseudouridine synthase TruB family. Type 1 subfamily.</text>
</comment>
<keyword evidence="4 5" id="KW-0413">Isomerase</keyword>
<dbReference type="AlphaFoldDB" id="A0A1G8VU74"/>
<dbReference type="PANTHER" id="PTHR13767">
    <property type="entry name" value="TRNA-PSEUDOURIDINE SYNTHASE"/>
    <property type="match status" value="1"/>
</dbReference>
<feature type="active site" description="Nucleophile" evidence="5">
    <location>
        <position position="38"/>
    </location>
</feature>
<protein>
    <recommendedName>
        <fullName evidence="5">tRNA pseudouridine synthase B</fullName>
        <ecNumber evidence="5">5.4.99.25</ecNumber>
    </recommendedName>
    <alternativeName>
        <fullName evidence="5">tRNA pseudouridine(55) synthase</fullName>
        <shortName evidence="5">Psi55 synthase</shortName>
    </alternativeName>
    <alternativeName>
        <fullName evidence="5">tRNA pseudouridylate synthase</fullName>
    </alternativeName>
    <alternativeName>
        <fullName evidence="5">tRNA-uridine isomerase</fullName>
    </alternativeName>
</protein>
<evidence type="ECO:0000256" key="4">
    <source>
        <dbReference type="ARBA" id="ARBA00023235"/>
    </source>
</evidence>
<dbReference type="RefSeq" id="WP_091264455.1">
    <property type="nucleotide sequence ID" value="NZ_FNFK01000002.1"/>
</dbReference>
<evidence type="ECO:0000313" key="8">
    <source>
        <dbReference type="EMBL" id="SDJ69592.1"/>
    </source>
</evidence>
<dbReference type="FunFam" id="3.30.2350.10:FF:000011">
    <property type="entry name" value="tRNA pseudouridine synthase B"/>
    <property type="match status" value="1"/>
</dbReference>
<keyword evidence="3 5" id="KW-0819">tRNA processing</keyword>
<keyword evidence="9" id="KW-1185">Reference proteome</keyword>
<evidence type="ECO:0000259" key="7">
    <source>
        <dbReference type="Pfam" id="PF16198"/>
    </source>
</evidence>
<dbReference type="HAMAP" id="MF_01080">
    <property type="entry name" value="TruB_bact"/>
    <property type="match status" value="1"/>
</dbReference>
<evidence type="ECO:0000256" key="2">
    <source>
        <dbReference type="ARBA" id="ARBA00005642"/>
    </source>
</evidence>
<name>A0A1G8VU74_9LACT</name>
<evidence type="ECO:0000256" key="1">
    <source>
        <dbReference type="ARBA" id="ARBA00000385"/>
    </source>
</evidence>
<organism evidence="8 9">
    <name type="scientific">Alkalibacterium thalassium</name>
    <dbReference type="NCBI Taxonomy" id="426701"/>
    <lineage>
        <taxon>Bacteria</taxon>
        <taxon>Bacillati</taxon>
        <taxon>Bacillota</taxon>
        <taxon>Bacilli</taxon>
        <taxon>Lactobacillales</taxon>
        <taxon>Carnobacteriaceae</taxon>
        <taxon>Alkalibacterium</taxon>
    </lineage>
</organism>
<dbReference type="Gene3D" id="3.30.2350.10">
    <property type="entry name" value="Pseudouridine synthase"/>
    <property type="match status" value="1"/>
</dbReference>
<feature type="domain" description="Pseudouridine synthase II N-terminal" evidence="6">
    <location>
        <begin position="23"/>
        <end position="179"/>
    </location>
</feature>
<dbReference type="CDD" id="cd02573">
    <property type="entry name" value="PseudoU_synth_EcTruB"/>
    <property type="match status" value="1"/>
</dbReference>
<dbReference type="InterPro" id="IPR020103">
    <property type="entry name" value="PsdUridine_synth_cat_dom_sf"/>
</dbReference>
<reference evidence="9" key="1">
    <citation type="submission" date="2016-10" db="EMBL/GenBank/DDBJ databases">
        <authorList>
            <person name="Varghese N."/>
            <person name="Submissions S."/>
        </authorList>
    </citation>
    <scope>NUCLEOTIDE SEQUENCE [LARGE SCALE GENOMIC DNA]</scope>
    <source>
        <strain evidence="9">DSM 19181</strain>
    </source>
</reference>
<accession>A0A1G8VU74</accession>
<feature type="domain" description="tRNA pseudouridylate synthase B C-terminal" evidence="7">
    <location>
        <begin position="180"/>
        <end position="238"/>
    </location>
</feature>
<dbReference type="InterPro" id="IPR014780">
    <property type="entry name" value="tRNA_psdUridine_synth_TruB"/>
</dbReference>
<dbReference type="OrthoDB" id="9802309at2"/>
<dbReference type="Proteomes" id="UP000199433">
    <property type="component" value="Unassembled WGS sequence"/>
</dbReference>